<gene>
    <name evidence="1" type="ORF">Goshw_029043</name>
</gene>
<dbReference type="EMBL" id="JABFAF010000013">
    <property type="protein sequence ID" value="MBA0875275.1"/>
    <property type="molecule type" value="Genomic_DNA"/>
</dbReference>
<reference evidence="1 2" key="1">
    <citation type="journal article" date="2019" name="Genome Biol. Evol.">
        <title>Insights into the evolution of the New World diploid cottons (Gossypium, subgenus Houzingenia) based on genome sequencing.</title>
        <authorList>
            <person name="Grover C.E."/>
            <person name="Arick M.A. 2nd"/>
            <person name="Thrash A."/>
            <person name="Conover J.L."/>
            <person name="Sanders W.S."/>
            <person name="Peterson D.G."/>
            <person name="Frelichowski J.E."/>
            <person name="Scheffler J.A."/>
            <person name="Scheffler B.E."/>
            <person name="Wendel J.F."/>
        </authorList>
    </citation>
    <scope>NUCLEOTIDE SEQUENCE [LARGE SCALE GENOMIC DNA]</scope>
    <source>
        <strain evidence="1">1</strain>
        <tissue evidence="1">Leaf</tissue>
    </source>
</reference>
<feature type="non-terminal residue" evidence="1">
    <location>
        <position position="53"/>
    </location>
</feature>
<sequence>MQLQILIVILLTEACNQKDKKHVKILMSVTVLLFATIMKNLKVRKLMLNTNMP</sequence>
<accession>A0A7J9MVX3</accession>
<dbReference type="Proteomes" id="UP000593576">
    <property type="component" value="Unassembled WGS sequence"/>
</dbReference>
<organism evidence="1 2">
    <name type="scientific">Gossypium schwendimanii</name>
    <name type="common">Cotton</name>
    <dbReference type="NCBI Taxonomy" id="34291"/>
    <lineage>
        <taxon>Eukaryota</taxon>
        <taxon>Viridiplantae</taxon>
        <taxon>Streptophyta</taxon>
        <taxon>Embryophyta</taxon>
        <taxon>Tracheophyta</taxon>
        <taxon>Spermatophyta</taxon>
        <taxon>Magnoliopsida</taxon>
        <taxon>eudicotyledons</taxon>
        <taxon>Gunneridae</taxon>
        <taxon>Pentapetalae</taxon>
        <taxon>rosids</taxon>
        <taxon>malvids</taxon>
        <taxon>Malvales</taxon>
        <taxon>Malvaceae</taxon>
        <taxon>Malvoideae</taxon>
        <taxon>Gossypium</taxon>
    </lineage>
</organism>
<name>A0A7J9MVX3_GOSSC</name>
<dbReference type="AlphaFoldDB" id="A0A7J9MVX3"/>
<proteinExistence type="predicted"/>
<keyword evidence="2" id="KW-1185">Reference proteome</keyword>
<protein>
    <submittedName>
        <fullName evidence="1">Uncharacterized protein</fullName>
    </submittedName>
</protein>
<evidence type="ECO:0000313" key="1">
    <source>
        <dbReference type="EMBL" id="MBA0875275.1"/>
    </source>
</evidence>
<evidence type="ECO:0000313" key="2">
    <source>
        <dbReference type="Proteomes" id="UP000593576"/>
    </source>
</evidence>
<comment type="caution">
    <text evidence="1">The sequence shown here is derived from an EMBL/GenBank/DDBJ whole genome shotgun (WGS) entry which is preliminary data.</text>
</comment>
<dbReference type="OrthoDB" id="10428929at2759"/>